<dbReference type="PANTHER" id="PTHR33472">
    <property type="entry name" value="OS01G0106600 PROTEIN"/>
    <property type="match status" value="1"/>
</dbReference>
<dbReference type="AlphaFoldDB" id="A0A8K0I0P9"/>
<feature type="compositionally biased region" description="Pro residues" evidence="1">
    <location>
        <begin position="53"/>
        <end position="93"/>
    </location>
</feature>
<dbReference type="PRINTS" id="PR01217">
    <property type="entry name" value="PRICHEXTENSN"/>
</dbReference>
<dbReference type="PANTHER" id="PTHR33472:SF28">
    <property type="entry name" value="BROMO AND FHA DOMAIN-CONTAINING PROTEIN DDB_G0267958"/>
    <property type="match status" value="1"/>
</dbReference>
<dbReference type="OrthoDB" id="785989at2759"/>
<feature type="region of interest" description="Disordered" evidence="1">
    <location>
        <begin position="1"/>
        <end position="297"/>
    </location>
</feature>
<keyword evidence="3" id="KW-1185">Reference proteome</keyword>
<evidence type="ECO:0000256" key="1">
    <source>
        <dbReference type="SAM" id="MobiDB-lite"/>
    </source>
</evidence>
<reference evidence="2" key="2">
    <citation type="submission" date="2019-07" db="EMBL/GenBank/DDBJ databases">
        <authorList>
            <person name="Yang Y."/>
            <person name="Bocs S."/>
            <person name="Baudouin L."/>
        </authorList>
    </citation>
    <scope>NUCLEOTIDE SEQUENCE</scope>
    <source>
        <tissue evidence="2">Spear leaf of Hainan Tall coconut</tissue>
    </source>
</reference>
<organism evidence="2 3">
    <name type="scientific">Cocos nucifera</name>
    <name type="common">Coconut palm</name>
    <dbReference type="NCBI Taxonomy" id="13894"/>
    <lineage>
        <taxon>Eukaryota</taxon>
        <taxon>Viridiplantae</taxon>
        <taxon>Streptophyta</taxon>
        <taxon>Embryophyta</taxon>
        <taxon>Tracheophyta</taxon>
        <taxon>Spermatophyta</taxon>
        <taxon>Magnoliopsida</taxon>
        <taxon>Liliopsida</taxon>
        <taxon>Arecaceae</taxon>
        <taxon>Arecoideae</taxon>
        <taxon>Cocoseae</taxon>
        <taxon>Attaleinae</taxon>
        <taxon>Cocos</taxon>
    </lineage>
</organism>
<feature type="compositionally biased region" description="Basic and acidic residues" evidence="1">
    <location>
        <begin position="184"/>
        <end position="193"/>
    </location>
</feature>
<feature type="compositionally biased region" description="Basic residues" evidence="1">
    <location>
        <begin position="330"/>
        <end position="341"/>
    </location>
</feature>
<comment type="caution">
    <text evidence="2">The sequence shown here is derived from an EMBL/GenBank/DDBJ whole genome shotgun (WGS) entry which is preliminary data.</text>
</comment>
<protein>
    <submittedName>
        <fullName evidence="2">Vegetative cell wall protein gp1</fullName>
    </submittedName>
</protein>
<proteinExistence type="predicted"/>
<reference evidence="2" key="1">
    <citation type="journal article" date="2017" name="Gigascience">
        <title>The genome draft of coconut (Cocos nucifera).</title>
        <authorList>
            <person name="Xiao Y."/>
            <person name="Xu P."/>
            <person name="Fan H."/>
            <person name="Baudouin L."/>
            <person name="Xia W."/>
            <person name="Bocs S."/>
            <person name="Xu J."/>
            <person name="Li Q."/>
            <person name="Guo A."/>
            <person name="Zhou L."/>
            <person name="Li J."/>
            <person name="Wu Y."/>
            <person name="Ma Z."/>
            <person name="Armero A."/>
            <person name="Issali A.E."/>
            <person name="Liu N."/>
            <person name="Peng M."/>
            <person name="Yang Y."/>
        </authorList>
    </citation>
    <scope>NUCLEOTIDE SEQUENCE</scope>
    <source>
        <tissue evidence="2">Spear leaf of Hainan Tall coconut</tissue>
    </source>
</reference>
<sequence>MANQPPTGRPWFRLASQLGLRESPPPPPAQPAQPPRGPPIRQLVRQPSAIIPTQPPPPPVQPQPRATPSPPPPPPPPTQPQPPPQITPPPPPQTSVTPPQAESTESAPPSVEIPKQPSTPLPPLRPIKTSPSPTAQSPKVKSPSPSPSPRYDSGDRTLKPSPEPELKTIPEAQPKTAANNGKGEAYKNARNGEPKPGTSQVDTRGPPPSPKKEAKTKDEGHMRMITIAGENLGAYMDLGHPSTLSSRKQQQQSNGSHPKQGQASDSVTNDGKSGDKNGSRAAAAAAAEAKAKPMSSLVNSNVQSVNNSIVYNSSCTQRSPGVHIALTSHRNPKSKAHPPPQ</sequence>
<feature type="region of interest" description="Disordered" evidence="1">
    <location>
        <begin position="321"/>
        <end position="341"/>
    </location>
</feature>
<gene>
    <name evidence="2" type="ORF">COCNU_02G015980</name>
</gene>
<name>A0A8K0I0P9_COCNU</name>
<feature type="compositionally biased region" description="Polar residues" evidence="1">
    <location>
        <begin position="242"/>
        <end position="271"/>
    </location>
</feature>
<dbReference type="EMBL" id="CM017873">
    <property type="protein sequence ID" value="KAG1331630.1"/>
    <property type="molecule type" value="Genomic_DNA"/>
</dbReference>
<dbReference type="Proteomes" id="UP000797356">
    <property type="component" value="Chromosome 2"/>
</dbReference>
<evidence type="ECO:0000313" key="3">
    <source>
        <dbReference type="Proteomes" id="UP000797356"/>
    </source>
</evidence>
<accession>A0A8K0I0P9</accession>
<feature type="compositionally biased region" description="Pro residues" evidence="1">
    <location>
        <begin position="23"/>
        <end position="38"/>
    </location>
</feature>
<feature type="compositionally biased region" description="Basic and acidic residues" evidence="1">
    <location>
        <begin position="210"/>
        <end position="222"/>
    </location>
</feature>
<evidence type="ECO:0000313" key="2">
    <source>
        <dbReference type="EMBL" id="KAG1331630.1"/>
    </source>
</evidence>
<feature type="compositionally biased region" description="Basic and acidic residues" evidence="1">
    <location>
        <begin position="152"/>
        <end position="168"/>
    </location>
</feature>